<accession>A0ABN7WHD1</accession>
<evidence type="ECO:0000313" key="1">
    <source>
        <dbReference type="EMBL" id="CAG8831863.1"/>
    </source>
</evidence>
<name>A0ABN7WHD1_GIGMA</name>
<keyword evidence="2" id="KW-1185">Reference proteome</keyword>
<proteinExistence type="predicted"/>
<evidence type="ECO:0000313" key="2">
    <source>
        <dbReference type="Proteomes" id="UP000789901"/>
    </source>
</evidence>
<protein>
    <submittedName>
        <fullName evidence="1">18802_t:CDS:1</fullName>
    </submittedName>
</protein>
<comment type="caution">
    <text evidence="1">The sequence shown here is derived from an EMBL/GenBank/DDBJ whole genome shotgun (WGS) entry which is preliminary data.</text>
</comment>
<gene>
    <name evidence="1" type="ORF">GMARGA_LOCUS30811</name>
</gene>
<organism evidence="1 2">
    <name type="scientific">Gigaspora margarita</name>
    <dbReference type="NCBI Taxonomy" id="4874"/>
    <lineage>
        <taxon>Eukaryota</taxon>
        <taxon>Fungi</taxon>
        <taxon>Fungi incertae sedis</taxon>
        <taxon>Mucoromycota</taxon>
        <taxon>Glomeromycotina</taxon>
        <taxon>Glomeromycetes</taxon>
        <taxon>Diversisporales</taxon>
        <taxon>Gigasporaceae</taxon>
        <taxon>Gigaspora</taxon>
    </lineage>
</organism>
<feature type="non-terminal residue" evidence="1">
    <location>
        <position position="1"/>
    </location>
</feature>
<sequence length="168" mass="19587">HYEALGSLLRSKASLISLAAKYVSPEDDDLTLLGNIYPPKKIIAELQDYHDELFPFSKNEWNFFEGDILNASVERLFSSIGFFHTKTRNRLSPDKVLNMSKLRASMLYKDRIEKIKDKGDDELNEDFISNTVEWSRVLDTWFSMIDNEENANQLYYKDDELDMTNLTT</sequence>
<dbReference type="Proteomes" id="UP000789901">
    <property type="component" value="Unassembled WGS sequence"/>
</dbReference>
<feature type="non-terminal residue" evidence="1">
    <location>
        <position position="168"/>
    </location>
</feature>
<dbReference type="EMBL" id="CAJVQB010044382">
    <property type="protein sequence ID" value="CAG8831863.1"/>
    <property type="molecule type" value="Genomic_DNA"/>
</dbReference>
<reference evidence="1 2" key="1">
    <citation type="submission" date="2021-06" db="EMBL/GenBank/DDBJ databases">
        <authorList>
            <person name="Kallberg Y."/>
            <person name="Tangrot J."/>
            <person name="Rosling A."/>
        </authorList>
    </citation>
    <scope>NUCLEOTIDE SEQUENCE [LARGE SCALE GENOMIC DNA]</scope>
    <source>
        <strain evidence="1 2">120-4 pot B 10/14</strain>
    </source>
</reference>